<name>A0ACC4DIN4_PURLI</name>
<dbReference type="Proteomes" id="UP001638806">
    <property type="component" value="Unassembled WGS sequence"/>
</dbReference>
<proteinExistence type="predicted"/>
<accession>A0ACC4DIN4</accession>
<dbReference type="EMBL" id="JBGNUJ010000010">
    <property type="protein sequence ID" value="KAL3955697.1"/>
    <property type="molecule type" value="Genomic_DNA"/>
</dbReference>
<gene>
    <name evidence="1" type="ORF">ACCO45_011260</name>
</gene>
<protein>
    <submittedName>
        <fullName evidence="1">Uncharacterized protein</fullName>
    </submittedName>
</protein>
<evidence type="ECO:0000313" key="2">
    <source>
        <dbReference type="Proteomes" id="UP001638806"/>
    </source>
</evidence>
<comment type="caution">
    <text evidence="1">The sequence shown here is derived from an EMBL/GenBank/DDBJ whole genome shotgun (WGS) entry which is preliminary data.</text>
</comment>
<sequence>MSSNAVTTIKEQYDGVVARLEAMATDAELLEARPDDGIFLDDMLLRLKLWAADVQYAQGSLAWAEKMTHVSVPLRERVQELDHQCGIFEAASGRKGAKEKINPVRRSDGGLSGIVRRRQGISEARPAPSGRQLGGLHDTDQGRRLGSRSRTNSGDGLARQSASGEAGSSCAGQPISVHSAHETLGADQVDSLLGAVVVPEELVGAGDGPDKPSPVRIPRDSARARVEQSTIETFGTRTRQNRVAEAPAASTRLGAGLREGEAVPRTASYGSTTVRKWQLSNADAYFESFVQAHRDDLKKLFARSPDANIALVSVVLTARVSDLSSPAVPSESGQDAAQAPISGGQDVVDHLSNDVEQVFAFGCLKISAGGFSGPKLSKQAGGLKQKYHLVPRYDMAPPPDGRLGLGSILSSIDDADHPIVGRSPIPITSGEMREQSVVQATFVSSKQTSSQPGVFAKFLNLMGAEIDFTSERSEETAYKFDRLETVSFTPTASYLEQTMALDDVRAYMEHSRFKASCYLVTGLKIARGAAVIQKRRRWC</sequence>
<reference evidence="1" key="1">
    <citation type="submission" date="2024-12" db="EMBL/GenBank/DDBJ databases">
        <title>Comparative genomics and development of molecular markers within Purpureocillium lilacinum and among Purpureocillium species.</title>
        <authorList>
            <person name="Yeh Z.-Y."/>
            <person name="Ni N.-T."/>
            <person name="Lo P.-H."/>
            <person name="Mushyakhwo K."/>
            <person name="Lin C.-F."/>
            <person name="Nai Y.-S."/>
        </authorList>
    </citation>
    <scope>NUCLEOTIDE SEQUENCE</scope>
    <source>
        <strain evidence="1">NCHU-NPUST-175</strain>
    </source>
</reference>
<organism evidence="1 2">
    <name type="scientific">Purpureocillium lilacinum</name>
    <name type="common">Paecilomyces lilacinus</name>
    <dbReference type="NCBI Taxonomy" id="33203"/>
    <lineage>
        <taxon>Eukaryota</taxon>
        <taxon>Fungi</taxon>
        <taxon>Dikarya</taxon>
        <taxon>Ascomycota</taxon>
        <taxon>Pezizomycotina</taxon>
        <taxon>Sordariomycetes</taxon>
        <taxon>Hypocreomycetidae</taxon>
        <taxon>Hypocreales</taxon>
        <taxon>Ophiocordycipitaceae</taxon>
        <taxon>Purpureocillium</taxon>
    </lineage>
</organism>
<keyword evidence="2" id="KW-1185">Reference proteome</keyword>
<evidence type="ECO:0000313" key="1">
    <source>
        <dbReference type="EMBL" id="KAL3955697.1"/>
    </source>
</evidence>